<dbReference type="GO" id="GO:0005524">
    <property type="term" value="F:ATP binding"/>
    <property type="evidence" value="ECO:0007669"/>
    <property type="project" value="UniProtKB-KW"/>
</dbReference>
<dbReference type="PROSITE" id="PS50893">
    <property type="entry name" value="ABC_TRANSPORTER_2"/>
    <property type="match status" value="1"/>
</dbReference>
<dbReference type="InterPro" id="IPR043926">
    <property type="entry name" value="ABCG_dom"/>
</dbReference>
<dbReference type="InterPro" id="IPR027417">
    <property type="entry name" value="P-loop_NTPase"/>
</dbReference>
<dbReference type="InterPro" id="IPR005284">
    <property type="entry name" value="Pigment_permease/Abcg"/>
</dbReference>
<feature type="transmembrane region" description="Helical" evidence="9">
    <location>
        <begin position="563"/>
        <end position="585"/>
    </location>
</feature>
<comment type="caution">
    <text evidence="11">The sequence shown here is derived from an EMBL/GenBank/DDBJ whole genome shotgun (WGS) entry which is preliminary data.</text>
</comment>
<dbReference type="NCBIfam" id="TIGR00955">
    <property type="entry name" value="3a01204"/>
    <property type="match status" value="1"/>
</dbReference>
<dbReference type="PROSITE" id="PS00211">
    <property type="entry name" value="ABC_TRANSPORTER_1"/>
    <property type="match status" value="1"/>
</dbReference>
<dbReference type="GO" id="GO:0140359">
    <property type="term" value="F:ABC-type transporter activity"/>
    <property type="evidence" value="ECO:0007669"/>
    <property type="project" value="InterPro"/>
</dbReference>
<dbReference type="InterPro" id="IPR013525">
    <property type="entry name" value="ABC2_TM"/>
</dbReference>
<dbReference type="InterPro" id="IPR003439">
    <property type="entry name" value="ABC_transporter-like_ATP-bd"/>
</dbReference>
<keyword evidence="8 9" id="KW-0472">Membrane</keyword>
<keyword evidence="4 9" id="KW-0812">Transmembrane</keyword>
<dbReference type="PANTHER" id="PTHR48041">
    <property type="entry name" value="ABC TRANSPORTER G FAMILY MEMBER 28"/>
    <property type="match status" value="1"/>
</dbReference>
<dbReference type="CDD" id="cd03213">
    <property type="entry name" value="ABCG_EPDR"/>
    <property type="match status" value="1"/>
</dbReference>
<comment type="similarity">
    <text evidence="2">Belongs to the ABC transporter superfamily. ABCG family. Eye pigment precursor importer (TC 3.A.1.204) subfamily.</text>
</comment>
<dbReference type="Proteomes" id="UP000683360">
    <property type="component" value="Unassembled WGS sequence"/>
</dbReference>
<evidence type="ECO:0000256" key="1">
    <source>
        <dbReference type="ARBA" id="ARBA00004141"/>
    </source>
</evidence>
<dbReference type="GO" id="GO:0005886">
    <property type="term" value="C:plasma membrane"/>
    <property type="evidence" value="ECO:0007669"/>
    <property type="project" value="TreeGrafter"/>
</dbReference>
<proteinExistence type="inferred from homology"/>
<dbReference type="InterPro" id="IPR003593">
    <property type="entry name" value="AAA+_ATPase"/>
</dbReference>
<evidence type="ECO:0000256" key="2">
    <source>
        <dbReference type="ARBA" id="ARBA00005814"/>
    </source>
</evidence>
<sequence length="689" mass="77076">MESEKTPLLSADSNSHTYVNIDQNSRSVKETIYVDNDLYQPYDGSQPPKNMRETYLQKPRTSVVDPVDPITLSWKDVNVYSIPEDKKCCRGSNPAAIPKRILRNVNGILKPGTLMACMGASGAGKSTLMNILTFRNCGKLVVQGDVRVNGIEIGRSIRNVSAYVQQDDLFIGALTVREHLQFRAILRMNNSIRKSKRLERVEEVIHELGLSKCANTLIGTPGRIKGISGGEMKRLSFASEILTNPPLLFCDEPTSGLDSYMAMNIVDMLKSLAAKGHTILCTIHQPSSEVYDMFDQLLLLAEGRTAYMGPAKEGLDFFKEQGYACPVNYNPADYFIMTMAILPDQLDSCRKRVEKICDAFSKSKHAVELTKETDIVCNGTNPVTTTNLVVDRESSYGANWFQQFGSLTWRAWAQNIRDPLIMKVKIFQTIFIGVVLGLIYLHDNNNYDQKQVLNVNGVLFLLLTNMSFANMFAILNTFPTELPIFLREHGSGLYRVDTYYLSKSITELPALIILPTLFVSILYWMAGLYYNVESFLICCGISILVANTAASFGMIISTLSSSATMALAVAPPLLIPLMLFGGFFVQNDTIPDWLLWLKYLSWFQYSNEVLNINQWSDIDHIDCKNVTVALNSTVGTPSRCFTTGSQVLESLSFDEDNWYLDFGLISALFVGFRIVSFIILVIRAKRSSA</sequence>
<dbReference type="PANTHER" id="PTHR48041:SF139">
    <property type="entry name" value="PROTEIN SCARLET"/>
    <property type="match status" value="1"/>
</dbReference>
<comment type="subcellular location">
    <subcellularLocation>
        <location evidence="1">Membrane</location>
        <topology evidence="1">Multi-pass membrane protein</topology>
    </subcellularLocation>
</comment>
<keyword evidence="7 9" id="KW-1133">Transmembrane helix</keyword>
<keyword evidence="12" id="KW-1185">Reference proteome</keyword>
<feature type="transmembrane region" description="Helical" evidence="9">
    <location>
        <begin position="658"/>
        <end position="682"/>
    </location>
</feature>
<dbReference type="AlphaFoldDB" id="A0A8S3QS26"/>
<dbReference type="Pfam" id="PF01061">
    <property type="entry name" value="ABC2_membrane"/>
    <property type="match status" value="1"/>
</dbReference>
<keyword evidence="6" id="KW-0067">ATP-binding</keyword>
<dbReference type="Gene3D" id="3.40.50.300">
    <property type="entry name" value="P-loop containing nucleotide triphosphate hydrolases"/>
    <property type="match status" value="1"/>
</dbReference>
<evidence type="ECO:0000313" key="12">
    <source>
        <dbReference type="Proteomes" id="UP000683360"/>
    </source>
</evidence>
<feature type="transmembrane region" description="Helical" evidence="9">
    <location>
        <begin position="508"/>
        <end position="528"/>
    </location>
</feature>
<evidence type="ECO:0000259" key="10">
    <source>
        <dbReference type="PROSITE" id="PS50893"/>
    </source>
</evidence>
<gene>
    <name evidence="11" type="ORF">MEDL_12584</name>
</gene>
<keyword evidence="5" id="KW-0547">Nucleotide-binding</keyword>
<dbReference type="OrthoDB" id="66620at2759"/>
<feature type="transmembrane region" description="Helical" evidence="9">
    <location>
        <begin position="453"/>
        <end position="478"/>
    </location>
</feature>
<keyword evidence="3" id="KW-0813">Transport</keyword>
<feature type="transmembrane region" description="Helical" evidence="9">
    <location>
        <begin position="420"/>
        <end position="441"/>
    </location>
</feature>
<dbReference type="InterPro" id="IPR050352">
    <property type="entry name" value="ABCG_transporters"/>
</dbReference>
<accession>A0A8S3QS26</accession>
<dbReference type="SUPFAM" id="SSF52540">
    <property type="entry name" value="P-loop containing nucleoside triphosphate hydrolases"/>
    <property type="match status" value="1"/>
</dbReference>
<feature type="domain" description="ABC transporter" evidence="10">
    <location>
        <begin position="72"/>
        <end position="327"/>
    </location>
</feature>
<evidence type="ECO:0000256" key="7">
    <source>
        <dbReference type="ARBA" id="ARBA00022989"/>
    </source>
</evidence>
<evidence type="ECO:0000256" key="8">
    <source>
        <dbReference type="ARBA" id="ARBA00023136"/>
    </source>
</evidence>
<organism evidence="11 12">
    <name type="scientific">Mytilus edulis</name>
    <name type="common">Blue mussel</name>
    <dbReference type="NCBI Taxonomy" id="6550"/>
    <lineage>
        <taxon>Eukaryota</taxon>
        <taxon>Metazoa</taxon>
        <taxon>Spiralia</taxon>
        <taxon>Lophotrochozoa</taxon>
        <taxon>Mollusca</taxon>
        <taxon>Bivalvia</taxon>
        <taxon>Autobranchia</taxon>
        <taxon>Pteriomorphia</taxon>
        <taxon>Mytilida</taxon>
        <taxon>Mytiloidea</taxon>
        <taxon>Mytilidae</taxon>
        <taxon>Mytilinae</taxon>
        <taxon>Mytilus</taxon>
    </lineage>
</organism>
<feature type="transmembrane region" description="Helical" evidence="9">
    <location>
        <begin position="534"/>
        <end position="556"/>
    </location>
</feature>
<name>A0A8S3QS26_MYTED</name>
<dbReference type="Pfam" id="PF00005">
    <property type="entry name" value="ABC_tran"/>
    <property type="match status" value="1"/>
</dbReference>
<dbReference type="SMART" id="SM00382">
    <property type="entry name" value="AAA"/>
    <property type="match status" value="1"/>
</dbReference>
<dbReference type="Pfam" id="PF19055">
    <property type="entry name" value="ABC2_membrane_7"/>
    <property type="match status" value="1"/>
</dbReference>
<evidence type="ECO:0000256" key="3">
    <source>
        <dbReference type="ARBA" id="ARBA00022448"/>
    </source>
</evidence>
<dbReference type="EMBL" id="CAJPWZ010000654">
    <property type="protein sequence ID" value="CAG2197699.1"/>
    <property type="molecule type" value="Genomic_DNA"/>
</dbReference>
<reference evidence="11" key="1">
    <citation type="submission" date="2021-03" db="EMBL/GenBank/DDBJ databases">
        <authorList>
            <person name="Bekaert M."/>
        </authorList>
    </citation>
    <scope>NUCLEOTIDE SEQUENCE</scope>
</reference>
<evidence type="ECO:0000256" key="9">
    <source>
        <dbReference type="SAM" id="Phobius"/>
    </source>
</evidence>
<evidence type="ECO:0000256" key="5">
    <source>
        <dbReference type="ARBA" id="ARBA00022741"/>
    </source>
</evidence>
<evidence type="ECO:0000256" key="6">
    <source>
        <dbReference type="ARBA" id="ARBA00022840"/>
    </source>
</evidence>
<evidence type="ECO:0000313" key="11">
    <source>
        <dbReference type="EMBL" id="CAG2197699.1"/>
    </source>
</evidence>
<protein>
    <submittedName>
        <fullName evidence="11">WHT</fullName>
    </submittedName>
</protein>
<dbReference type="InterPro" id="IPR017871">
    <property type="entry name" value="ABC_transporter-like_CS"/>
</dbReference>
<evidence type="ECO:0000256" key="4">
    <source>
        <dbReference type="ARBA" id="ARBA00022692"/>
    </source>
</evidence>
<dbReference type="GO" id="GO:0016887">
    <property type="term" value="F:ATP hydrolysis activity"/>
    <property type="evidence" value="ECO:0007669"/>
    <property type="project" value="InterPro"/>
</dbReference>